<dbReference type="EMBL" id="CP012333">
    <property type="protein sequence ID" value="AKU97270.1"/>
    <property type="molecule type" value="Genomic_DNA"/>
</dbReference>
<evidence type="ECO:0000313" key="3">
    <source>
        <dbReference type="Proteomes" id="UP000064967"/>
    </source>
</evidence>
<dbReference type="RefSeq" id="WP_146648433.1">
    <property type="nucleotide sequence ID" value="NZ_CP012333.1"/>
</dbReference>
<dbReference type="KEGG" id="llu:AKJ09_03934"/>
<dbReference type="STRING" id="1391654.AKJ09_03934"/>
<reference evidence="2 3" key="1">
    <citation type="submission" date="2015-08" db="EMBL/GenBank/DDBJ databases">
        <authorList>
            <person name="Babu N.S."/>
            <person name="Beckwith C.J."/>
            <person name="Beseler K.G."/>
            <person name="Brison A."/>
            <person name="Carone J.V."/>
            <person name="Caskin T.P."/>
            <person name="Diamond M."/>
            <person name="Durham M.E."/>
            <person name="Foxe J.M."/>
            <person name="Go M."/>
            <person name="Henderson B.A."/>
            <person name="Jones I.B."/>
            <person name="McGettigan J.A."/>
            <person name="Micheletti S.J."/>
            <person name="Nasrallah M.E."/>
            <person name="Ortiz D."/>
            <person name="Piller C.R."/>
            <person name="Privatt S.R."/>
            <person name="Schneider S.L."/>
            <person name="Sharp S."/>
            <person name="Smith T.C."/>
            <person name="Stanton J.D."/>
            <person name="Ullery H.E."/>
            <person name="Wilson R.J."/>
            <person name="Serrano M.G."/>
            <person name="Buck G."/>
            <person name="Lee V."/>
            <person name="Wang Y."/>
            <person name="Carvalho R."/>
            <person name="Voegtly L."/>
            <person name="Shi R."/>
            <person name="Duckworth R."/>
            <person name="Johnson A."/>
            <person name="Loviza R."/>
            <person name="Walstead R."/>
            <person name="Shah Z."/>
            <person name="Kiflezghi M."/>
            <person name="Wade K."/>
            <person name="Ball S.L."/>
            <person name="Bradley K.W."/>
            <person name="Asai D.J."/>
            <person name="Bowman C.A."/>
            <person name="Russell D.A."/>
            <person name="Pope W.H."/>
            <person name="Jacobs-Sera D."/>
            <person name="Hendrix R.W."/>
            <person name="Hatfull G.F."/>
        </authorList>
    </citation>
    <scope>NUCLEOTIDE SEQUENCE [LARGE SCALE GENOMIC DNA]</scope>
    <source>
        <strain evidence="2 3">DSM 27648</strain>
    </source>
</reference>
<evidence type="ECO:0000313" key="2">
    <source>
        <dbReference type="EMBL" id="AKU97270.1"/>
    </source>
</evidence>
<accession>A0A0K1PUR6</accession>
<proteinExistence type="predicted"/>
<feature type="chain" id="PRO_5005466315" evidence="1">
    <location>
        <begin position="23"/>
        <end position="294"/>
    </location>
</feature>
<keyword evidence="3" id="KW-1185">Reference proteome</keyword>
<dbReference type="PROSITE" id="PS51257">
    <property type="entry name" value="PROKAR_LIPOPROTEIN"/>
    <property type="match status" value="1"/>
</dbReference>
<dbReference type="Proteomes" id="UP000064967">
    <property type="component" value="Chromosome"/>
</dbReference>
<gene>
    <name evidence="2" type="ORF">AKJ09_03934</name>
</gene>
<organism evidence="2 3">
    <name type="scientific">Labilithrix luteola</name>
    <dbReference type="NCBI Taxonomy" id="1391654"/>
    <lineage>
        <taxon>Bacteria</taxon>
        <taxon>Pseudomonadati</taxon>
        <taxon>Myxococcota</taxon>
        <taxon>Polyangia</taxon>
        <taxon>Polyangiales</taxon>
        <taxon>Labilitrichaceae</taxon>
        <taxon>Labilithrix</taxon>
    </lineage>
</organism>
<evidence type="ECO:0000256" key="1">
    <source>
        <dbReference type="SAM" id="SignalP"/>
    </source>
</evidence>
<dbReference type="AlphaFoldDB" id="A0A0K1PUR6"/>
<feature type="signal peptide" evidence="1">
    <location>
        <begin position="1"/>
        <end position="22"/>
    </location>
</feature>
<keyword evidence="1" id="KW-0732">Signal</keyword>
<name>A0A0K1PUR6_9BACT</name>
<protein>
    <submittedName>
        <fullName evidence="2">Uncharacterized protein</fullName>
    </submittedName>
</protein>
<sequence>MKRTSRIFVATAGILLVGTIAACDDDLIDDATFRLWDGDKLASWTLEQGSVRKAPTWHPNDYGVELLDTPTVISQVSKSSSRPTCIAFTTMADVDASAQVWLGVDFNADGTIDVEQPIAATDFHVSENLIKAPLNYGAIRFVISKKGTGHAVLAEIRAVSDTRCTGSPLELHDQALGTACGSDDQCASTLCCSGICAECCKADATCGLGTCKQTAVSIPPGAWAPAAILQCNPGAHNRASGMACLFDADCTSGTCQNAELTSISNLVPDAGPACTPSVDDPSCPWVLQRQGQCR</sequence>